<feature type="domain" description="GST C-terminal" evidence="3">
    <location>
        <begin position="92"/>
        <end position="206"/>
    </location>
</feature>
<keyword evidence="4" id="KW-0808">Transferase</keyword>
<dbReference type="PANTHER" id="PTHR44051:SF2">
    <property type="entry name" value="HYPOTHETICAL GLUTATHIONE S-TRANSFERASE LIKE PROTEIN"/>
    <property type="match status" value="1"/>
</dbReference>
<protein>
    <submittedName>
        <fullName evidence="4">Glutathione S-transferase</fullName>
    </submittedName>
</protein>
<evidence type="ECO:0000256" key="1">
    <source>
        <dbReference type="RuleBase" id="RU003494"/>
    </source>
</evidence>
<dbReference type="OrthoDB" id="9797500at2"/>
<organism evidence="4 5">
    <name type="scientific">Psychrobacter fozii</name>
    <dbReference type="NCBI Taxonomy" id="198480"/>
    <lineage>
        <taxon>Bacteria</taxon>
        <taxon>Pseudomonadati</taxon>
        <taxon>Pseudomonadota</taxon>
        <taxon>Gammaproteobacteria</taxon>
        <taxon>Moraxellales</taxon>
        <taxon>Moraxellaceae</taxon>
        <taxon>Psychrobacter</taxon>
    </lineage>
</organism>
<dbReference type="SUPFAM" id="SSF47616">
    <property type="entry name" value="GST C-terminal domain-like"/>
    <property type="match status" value="1"/>
</dbReference>
<dbReference type="InterPro" id="IPR004045">
    <property type="entry name" value="Glutathione_S-Trfase_N"/>
</dbReference>
<dbReference type="SFLD" id="SFLDS00019">
    <property type="entry name" value="Glutathione_Transferase_(cytos"/>
    <property type="match status" value="1"/>
</dbReference>
<name>A0A2V4UPJ2_9GAMM</name>
<dbReference type="PROSITE" id="PS50405">
    <property type="entry name" value="GST_CTER"/>
    <property type="match status" value="1"/>
</dbReference>
<dbReference type="InterPro" id="IPR010987">
    <property type="entry name" value="Glutathione-S-Trfase_C-like"/>
</dbReference>
<dbReference type="InterPro" id="IPR004046">
    <property type="entry name" value="GST_C"/>
</dbReference>
<dbReference type="SUPFAM" id="SSF52833">
    <property type="entry name" value="Thioredoxin-like"/>
    <property type="match status" value="1"/>
</dbReference>
<keyword evidence="5" id="KW-1185">Reference proteome</keyword>
<evidence type="ECO:0000313" key="4">
    <source>
        <dbReference type="EMBL" id="PYE40939.1"/>
    </source>
</evidence>
<dbReference type="Proteomes" id="UP000247746">
    <property type="component" value="Unassembled WGS sequence"/>
</dbReference>
<dbReference type="RefSeq" id="WP_110921912.1">
    <property type="nucleotide sequence ID" value="NZ_QJSU01000001.1"/>
</dbReference>
<dbReference type="Pfam" id="PF00043">
    <property type="entry name" value="GST_C"/>
    <property type="match status" value="1"/>
</dbReference>
<dbReference type="PANTHER" id="PTHR44051">
    <property type="entry name" value="GLUTATHIONE S-TRANSFERASE-RELATED"/>
    <property type="match status" value="1"/>
</dbReference>
<dbReference type="Gene3D" id="3.40.30.10">
    <property type="entry name" value="Glutaredoxin"/>
    <property type="match status" value="1"/>
</dbReference>
<dbReference type="SFLD" id="SFLDG00358">
    <property type="entry name" value="Main_(cytGST)"/>
    <property type="match status" value="1"/>
</dbReference>
<dbReference type="EMBL" id="QJSU01000001">
    <property type="protein sequence ID" value="PYE40939.1"/>
    <property type="molecule type" value="Genomic_DNA"/>
</dbReference>
<reference evidence="4 5" key="1">
    <citation type="submission" date="2018-06" db="EMBL/GenBank/DDBJ databases">
        <title>Genomic Encyclopedia of Type Strains, Phase III (KMG-III): the genomes of soil and plant-associated and newly described type strains.</title>
        <authorList>
            <person name="Whitman W."/>
        </authorList>
    </citation>
    <scope>NUCLEOTIDE SEQUENCE [LARGE SCALE GENOMIC DNA]</scope>
    <source>
        <strain evidence="4 5">CECT 5889</strain>
    </source>
</reference>
<dbReference type="InterPro" id="IPR036249">
    <property type="entry name" value="Thioredoxin-like_sf"/>
</dbReference>
<evidence type="ECO:0000259" key="3">
    <source>
        <dbReference type="PROSITE" id="PS50405"/>
    </source>
</evidence>
<gene>
    <name evidence="4" type="ORF">DFP82_101255</name>
</gene>
<dbReference type="InterPro" id="IPR040079">
    <property type="entry name" value="Glutathione_S-Trfase"/>
</dbReference>
<dbReference type="InterPro" id="IPR036282">
    <property type="entry name" value="Glutathione-S-Trfase_C_sf"/>
</dbReference>
<dbReference type="CDD" id="cd03056">
    <property type="entry name" value="GST_N_4"/>
    <property type="match status" value="1"/>
</dbReference>
<dbReference type="Gene3D" id="1.20.1050.10">
    <property type="match status" value="1"/>
</dbReference>
<comment type="caution">
    <text evidence="4">The sequence shown here is derived from an EMBL/GenBank/DDBJ whole genome shotgun (WGS) entry which is preliminary data.</text>
</comment>
<dbReference type="AlphaFoldDB" id="A0A2V4UPJ2"/>
<evidence type="ECO:0000259" key="2">
    <source>
        <dbReference type="PROSITE" id="PS50404"/>
    </source>
</evidence>
<evidence type="ECO:0000313" key="5">
    <source>
        <dbReference type="Proteomes" id="UP000247746"/>
    </source>
</evidence>
<dbReference type="PROSITE" id="PS50404">
    <property type="entry name" value="GST_NTER"/>
    <property type="match status" value="1"/>
</dbReference>
<sequence length="206" mass="23798">MYTLYGNKISGNSYKTRLTCALLNIDYQWVEVDILTQESRQEAFLQINPLGQVPVLLIEPDDSSIGCKPTKILESNAIIRYLADGSSLIPNAAIKYAEMWQWLLYEQTEVRPNIASVRFIKKFQDMMPSRLAEYQQKFEKSKDILSYLNEHLQNKAYILGDDVSLADISLYAYTHNAEEGGLELLPYKNLLNWLKRIELLPNFVRP</sequence>
<dbReference type="GO" id="GO:0016740">
    <property type="term" value="F:transferase activity"/>
    <property type="evidence" value="ECO:0007669"/>
    <property type="project" value="UniProtKB-KW"/>
</dbReference>
<dbReference type="Pfam" id="PF02798">
    <property type="entry name" value="GST_N"/>
    <property type="match status" value="1"/>
</dbReference>
<feature type="domain" description="GST N-terminal" evidence="2">
    <location>
        <begin position="1"/>
        <end position="90"/>
    </location>
</feature>
<proteinExistence type="inferred from homology"/>
<accession>A0A2V4UPJ2</accession>
<comment type="similarity">
    <text evidence="1">Belongs to the GST superfamily.</text>
</comment>